<dbReference type="OrthoDB" id="639967at2"/>
<name>A0A4Q4KRD1_9FLAO</name>
<gene>
    <name evidence="2" type="ORF">ERX46_04075</name>
</gene>
<feature type="chain" id="PRO_5020241022" description="Tetratricopeptide repeat protein" evidence="1">
    <location>
        <begin position="20"/>
        <end position="752"/>
    </location>
</feature>
<keyword evidence="3" id="KW-1185">Reference proteome</keyword>
<organism evidence="2 3">
    <name type="scientific">Brumimicrobium glaciale</name>
    <dbReference type="NCBI Taxonomy" id="200475"/>
    <lineage>
        <taxon>Bacteria</taxon>
        <taxon>Pseudomonadati</taxon>
        <taxon>Bacteroidota</taxon>
        <taxon>Flavobacteriia</taxon>
        <taxon>Flavobacteriales</taxon>
        <taxon>Crocinitomicaceae</taxon>
        <taxon>Brumimicrobium</taxon>
    </lineage>
</organism>
<dbReference type="RefSeq" id="WP_130092568.1">
    <property type="nucleotide sequence ID" value="NZ_SETE01000002.1"/>
</dbReference>
<comment type="caution">
    <text evidence="2">The sequence shown here is derived from an EMBL/GenBank/DDBJ whole genome shotgun (WGS) entry which is preliminary data.</text>
</comment>
<proteinExistence type="predicted"/>
<reference evidence="2 3" key="1">
    <citation type="submission" date="2019-02" db="EMBL/GenBank/DDBJ databases">
        <title>Genome sequence of the sea-ice species Brumimicrobium glaciale.</title>
        <authorList>
            <person name="Bowman J.P."/>
        </authorList>
    </citation>
    <scope>NUCLEOTIDE SEQUENCE [LARGE SCALE GENOMIC DNA]</scope>
    <source>
        <strain evidence="2 3">IC156</strain>
    </source>
</reference>
<protein>
    <recommendedName>
        <fullName evidence="4">Tetratricopeptide repeat protein</fullName>
    </recommendedName>
</protein>
<dbReference type="AlphaFoldDB" id="A0A4Q4KRD1"/>
<evidence type="ECO:0000256" key="1">
    <source>
        <dbReference type="SAM" id="SignalP"/>
    </source>
</evidence>
<accession>A0A4Q4KRD1</accession>
<sequence>MKYWIAFLIFLSSSTLATACGPWYPYGEETRFSLLYPGWFDNGGLSEFYYSADVTAEYYEISSENDKNTLDWWNLIDQAVDKELVFHTIYSLSSKEVIDGENQPMIKALLDKKGKPYIDYLVFAKSYSHLNNSGNYWERNDKQEDSLRNVAAQIAVKNANNTTDEWLKRRYAFLALRFHFYSNNKAKVIELYDRYFDGKSEWAIDRWAEYHRLHFKEDSYQRNYRVAQLFSSVHSKRNGLWNLYNTKINQERVLDLAATNHEKANVHAMYILRETGKTLNELKTIYQLDPSNELLSFYVIREVNKLENWVLGPEITAYQPVIRDYDYDYNINDKIMKERIEEDRLYAKEFLDWLSVTAINMNSEVRSASIAILSLIVKDPKNGIKQLEKETFSSVELKNWKSNMLTLLKARDSKSPKLESYDLESFLKTDYRNKNAFIFALGREFEFNGDLSAAIMLYSHLNDKGNYDSFTWHESNGRTAYNLDFYYDSFDYFDANYSASEIENSWKKIENHKDSLLSELVLKDKLNWLDMIGTKYLREENLEKSIAVWEIIPNEYWFSEARNYDDYLQANPFYANFYSGHEETVGDTVSFTKLEIAQELQSRIKQSKRLKGDAKAKVLFGIANCYFNMTQHGNSWMMKRYYWSINFENTIYADDLDYNTCINAKKYYLLAKEAAKSKDFQALTLRMAGRCESIRIKFESNRNFDRDKYDSYADFVYYSNKYYNQIKANYPDVQEELLTNCLSFERYYQSIK</sequence>
<dbReference type="PROSITE" id="PS51257">
    <property type="entry name" value="PROKAR_LIPOPROTEIN"/>
    <property type="match status" value="1"/>
</dbReference>
<feature type="signal peptide" evidence="1">
    <location>
        <begin position="1"/>
        <end position="19"/>
    </location>
</feature>
<keyword evidence="1" id="KW-0732">Signal</keyword>
<dbReference type="Proteomes" id="UP000293952">
    <property type="component" value="Unassembled WGS sequence"/>
</dbReference>
<evidence type="ECO:0000313" key="2">
    <source>
        <dbReference type="EMBL" id="RYM34559.1"/>
    </source>
</evidence>
<evidence type="ECO:0008006" key="4">
    <source>
        <dbReference type="Google" id="ProtNLM"/>
    </source>
</evidence>
<evidence type="ECO:0000313" key="3">
    <source>
        <dbReference type="Proteomes" id="UP000293952"/>
    </source>
</evidence>
<dbReference type="EMBL" id="SETE01000002">
    <property type="protein sequence ID" value="RYM34559.1"/>
    <property type="molecule type" value="Genomic_DNA"/>
</dbReference>